<evidence type="ECO:0000256" key="5">
    <source>
        <dbReference type="ARBA" id="ARBA00034496"/>
    </source>
</evidence>
<accession>A0A3C1KL09</accession>
<comment type="similarity">
    <text evidence="5">Belongs to the truncated hemoglobin family. Group II subfamily.</text>
</comment>
<dbReference type="InterPro" id="IPR001486">
    <property type="entry name" value="Hemoglobin_trunc"/>
</dbReference>
<dbReference type="SUPFAM" id="SSF46458">
    <property type="entry name" value="Globin-like"/>
    <property type="match status" value="1"/>
</dbReference>
<evidence type="ECO:0000256" key="6">
    <source>
        <dbReference type="SAM" id="MobiDB-lite"/>
    </source>
</evidence>
<evidence type="ECO:0000313" key="7">
    <source>
        <dbReference type="EMBL" id="HAN27143.1"/>
    </source>
</evidence>
<keyword evidence="1" id="KW-0813">Transport</keyword>
<dbReference type="CDD" id="cd14773">
    <property type="entry name" value="TrHb2_PhHbO-like_O"/>
    <property type="match status" value="1"/>
</dbReference>
<dbReference type="Gene3D" id="1.10.490.10">
    <property type="entry name" value="Globins"/>
    <property type="match status" value="1"/>
</dbReference>
<dbReference type="PANTHER" id="PTHR47366:SF1">
    <property type="entry name" value="TWO-ON-TWO HEMOGLOBIN-3"/>
    <property type="match status" value="1"/>
</dbReference>
<dbReference type="InterPro" id="IPR009050">
    <property type="entry name" value="Globin-like_sf"/>
</dbReference>
<dbReference type="AlphaFoldDB" id="A0A3C1KL09"/>
<feature type="region of interest" description="Disordered" evidence="6">
    <location>
        <begin position="123"/>
        <end position="142"/>
    </location>
</feature>
<protein>
    <submittedName>
        <fullName evidence="7">Globin</fullName>
    </submittedName>
</protein>
<dbReference type="STRING" id="1121937.GCA_000423125_00307"/>
<name>A0A3C1KL09_9GAMM</name>
<dbReference type="InterPro" id="IPR012292">
    <property type="entry name" value="Globin/Proto"/>
</dbReference>
<proteinExistence type="inferred from homology"/>
<dbReference type="PANTHER" id="PTHR47366">
    <property type="entry name" value="TWO-ON-TWO HEMOGLOBIN-3"/>
    <property type="match status" value="1"/>
</dbReference>
<dbReference type="InterPro" id="IPR044203">
    <property type="entry name" value="GlbO/GLB3-like"/>
</dbReference>
<keyword evidence="4" id="KW-0408">Iron</keyword>
<keyword evidence="2" id="KW-0349">Heme</keyword>
<dbReference type="Proteomes" id="UP000259273">
    <property type="component" value="Unassembled WGS sequence"/>
</dbReference>
<feature type="compositionally biased region" description="Low complexity" evidence="6">
    <location>
        <begin position="133"/>
        <end position="142"/>
    </location>
</feature>
<keyword evidence="3" id="KW-0479">Metal-binding</keyword>
<dbReference type="GO" id="GO:0046872">
    <property type="term" value="F:metal ion binding"/>
    <property type="evidence" value="ECO:0007669"/>
    <property type="project" value="UniProtKB-KW"/>
</dbReference>
<dbReference type="EMBL" id="DMND01000077">
    <property type="protein sequence ID" value="HAN27143.1"/>
    <property type="molecule type" value="Genomic_DNA"/>
</dbReference>
<reference evidence="7 8" key="1">
    <citation type="journal article" date="2018" name="Nat. Biotechnol.">
        <title>A standardized bacterial taxonomy based on genome phylogeny substantially revises the tree of life.</title>
        <authorList>
            <person name="Parks D.H."/>
            <person name="Chuvochina M."/>
            <person name="Waite D.W."/>
            <person name="Rinke C."/>
            <person name="Skarshewski A."/>
            <person name="Chaumeil P.A."/>
            <person name="Hugenholtz P."/>
        </authorList>
    </citation>
    <scope>NUCLEOTIDE SEQUENCE [LARGE SCALE GENOMIC DNA]</scope>
    <source>
        <strain evidence="7">UBA9158</strain>
    </source>
</reference>
<evidence type="ECO:0000256" key="4">
    <source>
        <dbReference type="ARBA" id="ARBA00023004"/>
    </source>
</evidence>
<dbReference type="GO" id="GO:0005344">
    <property type="term" value="F:oxygen carrier activity"/>
    <property type="evidence" value="ECO:0007669"/>
    <property type="project" value="InterPro"/>
</dbReference>
<sequence>MTTPNTPYAILGDAGIRRLCEDFYRIMDTRAEVAELRAMHADDLGPVTERLTDYLTGWMGGPPRYAEKHGGVCLTEPHAPFHIGPKMTEQWLWCMEQALQEGGASDTVKDMLRVPLQRIAQAVQNRDNDDSPRNNPNIIAAG</sequence>
<comment type="caution">
    <text evidence="7">The sequence shown here is derived from an EMBL/GenBank/DDBJ whole genome shotgun (WGS) entry which is preliminary data.</text>
</comment>
<organism evidence="7 8">
    <name type="scientific">Haliea salexigens</name>
    <dbReference type="NCBI Taxonomy" id="287487"/>
    <lineage>
        <taxon>Bacteria</taxon>
        <taxon>Pseudomonadati</taxon>
        <taxon>Pseudomonadota</taxon>
        <taxon>Gammaproteobacteria</taxon>
        <taxon>Cellvibrionales</taxon>
        <taxon>Halieaceae</taxon>
        <taxon>Haliea</taxon>
    </lineage>
</organism>
<evidence type="ECO:0000256" key="3">
    <source>
        <dbReference type="ARBA" id="ARBA00022723"/>
    </source>
</evidence>
<dbReference type="GO" id="GO:0020037">
    <property type="term" value="F:heme binding"/>
    <property type="evidence" value="ECO:0007669"/>
    <property type="project" value="InterPro"/>
</dbReference>
<evidence type="ECO:0000313" key="8">
    <source>
        <dbReference type="Proteomes" id="UP000259273"/>
    </source>
</evidence>
<gene>
    <name evidence="7" type="ORF">DCP75_05385</name>
</gene>
<evidence type="ECO:0000256" key="1">
    <source>
        <dbReference type="ARBA" id="ARBA00022448"/>
    </source>
</evidence>
<dbReference type="GO" id="GO:0019825">
    <property type="term" value="F:oxygen binding"/>
    <property type="evidence" value="ECO:0007669"/>
    <property type="project" value="InterPro"/>
</dbReference>
<evidence type="ECO:0000256" key="2">
    <source>
        <dbReference type="ARBA" id="ARBA00022617"/>
    </source>
</evidence>
<dbReference type="Pfam" id="PF01152">
    <property type="entry name" value="Bac_globin"/>
    <property type="match status" value="1"/>
</dbReference>